<feature type="transmembrane region" description="Helical" evidence="13">
    <location>
        <begin position="452"/>
        <end position="475"/>
    </location>
</feature>
<comment type="subcellular location">
    <subcellularLocation>
        <location evidence="1">Cell inner membrane</location>
        <topology evidence="1">Multi-pass membrane protein</topology>
    </subcellularLocation>
</comment>
<keyword evidence="15" id="KW-1185">Reference proteome</keyword>
<keyword evidence="4" id="KW-1003">Cell membrane</keyword>
<protein>
    <submittedName>
        <fullName evidence="14">Potassium transporter</fullName>
    </submittedName>
</protein>
<dbReference type="GO" id="GO:0015379">
    <property type="term" value="F:potassium:chloride symporter activity"/>
    <property type="evidence" value="ECO:0007669"/>
    <property type="project" value="InterPro"/>
</dbReference>
<feature type="binding site" evidence="12">
    <location>
        <position position="432"/>
    </location>
    <ligand>
        <name>K(+)</name>
        <dbReference type="ChEBI" id="CHEBI:29103"/>
    </ligand>
</feature>
<feature type="binding site" evidence="12">
    <location>
        <position position="433"/>
    </location>
    <ligand>
        <name>K(+)</name>
        <dbReference type="ChEBI" id="CHEBI:29103"/>
    </ligand>
</feature>
<feature type="transmembrane region" description="Helical" evidence="13">
    <location>
        <begin position="272"/>
        <end position="292"/>
    </location>
</feature>
<evidence type="ECO:0000256" key="4">
    <source>
        <dbReference type="ARBA" id="ARBA00022475"/>
    </source>
</evidence>
<keyword evidence="9 13" id="KW-1133">Transmembrane helix</keyword>
<evidence type="ECO:0000256" key="6">
    <source>
        <dbReference type="ARBA" id="ARBA00022538"/>
    </source>
</evidence>
<dbReference type="EMBL" id="JPIU01000025">
    <property type="protein sequence ID" value="KIO46580.1"/>
    <property type="molecule type" value="Genomic_DNA"/>
</dbReference>
<sequence length="482" mass="53277">MINFRFIVNIIGKLLLVESAFLVLCIVVALIYGENDLLAFIYSAVITLTAGSLMAFTVKVKDRVLAKKDGYFIVTSTWVIFTVFGCLPYLFGNTIPSIVDAVFETMSGFTTTGSSIINNVEALPHATLFWRSLTQWMGGIGIIVLLLAILPGFGIEGRDMFVAEVTGPTHDKFTATFTSTAQRMWTLYLSLTLLQTVFLLLGGMDLFDSICHSFTTMATGGYSTKQNSIAYWDSAYIQYVFIIFMFLAGTNFGLMYSVILKKIRNPFRDEEFKLYFLIVVVSSTIIALGLYFNGYSDLEKSIRDALFQVVTIQTTTGYATTDYLLWPPLLGIIIFVLMFVGASAGSTSGGLKCVRISLLFKNSFIEMKRIIHPNGIINVKYNNKSVHPNIMSGVMGFAILYIFIFGISSVIMSFFTKDIATACSAVITSLSNVGPGFGEIGPMGNFSILPGIAKIFLAILMLVGRLEVFTVLVLFSRTFWKK</sequence>
<evidence type="ECO:0000256" key="12">
    <source>
        <dbReference type="PIRSR" id="PIRSR006247-1"/>
    </source>
</evidence>
<keyword evidence="12" id="KW-0479">Metal-binding</keyword>
<evidence type="ECO:0000256" key="8">
    <source>
        <dbReference type="ARBA" id="ARBA00022958"/>
    </source>
</evidence>
<dbReference type="Proteomes" id="UP000031980">
    <property type="component" value="Unassembled WGS sequence"/>
</dbReference>
<dbReference type="PANTHER" id="PTHR32024">
    <property type="entry name" value="TRK SYSTEM POTASSIUM UPTAKE PROTEIN TRKG-RELATED"/>
    <property type="match status" value="1"/>
</dbReference>
<name>A0A0C3R885_9PORP</name>
<evidence type="ECO:0000313" key="15">
    <source>
        <dbReference type="Proteomes" id="UP000031980"/>
    </source>
</evidence>
<feature type="transmembrane region" description="Helical" evidence="13">
    <location>
        <begin position="323"/>
        <end position="342"/>
    </location>
</feature>
<accession>A0A0C3R885</accession>
<feature type="binding site" evidence="12">
    <location>
        <position position="315"/>
    </location>
    <ligand>
        <name>K(+)</name>
        <dbReference type="ChEBI" id="CHEBI:29103"/>
    </ligand>
</feature>
<reference evidence="14 15" key="1">
    <citation type="submission" date="2014-07" db="EMBL/GenBank/DDBJ databases">
        <title>Porphyromonadaceae bacterium OUH 308042 = ATCC BAA-2681 = DSM 28342 draft genome.</title>
        <authorList>
            <person name="Sydenham T.V."/>
            <person name="Hasman H."/>
            <person name="Justensen U.S."/>
        </authorList>
    </citation>
    <scope>NUCLEOTIDE SEQUENCE [LARGE SCALE GENOMIC DNA]</scope>
    <source>
        <strain evidence="14 15">OUH 308042</strain>
    </source>
</reference>
<keyword evidence="8 12" id="KW-0630">Potassium</keyword>
<evidence type="ECO:0000256" key="7">
    <source>
        <dbReference type="ARBA" id="ARBA00022692"/>
    </source>
</evidence>
<keyword evidence="7 13" id="KW-0812">Transmembrane</keyword>
<feature type="transmembrane region" description="Helical" evidence="13">
    <location>
        <begin position="185"/>
        <end position="204"/>
    </location>
</feature>
<dbReference type="InterPro" id="IPR004772">
    <property type="entry name" value="TrkH"/>
</dbReference>
<evidence type="ECO:0000256" key="9">
    <source>
        <dbReference type="ARBA" id="ARBA00022989"/>
    </source>
</evidence>
<dbReference type="RefSeq" id="WP_041504761.1">
    <property type="nucleotide sequence ID" value="NZ_JPIU01000025.1"/>
</dbReference>
<feature type="transmembrane region" description="Helical" evidence="13">
    <location>
        <begin position="70"/>
        <end position="91"/>
    </location>
</feature>
<gene>
    <name evidence="14" type="ORF">BA92_01525</name>
</gene>
<evidence type="ECO:0000313" key="14">
    <source>
        <dbReference type="EMBL" id="KIO46580.1"/>
    </source>
</evidence>
<evidence type="ECO:0000256" key="10">
    <source>
        <dbReference type="ARBA" id="ARBA00023065"/>
    </source>
</evidence>
<comment type="caution">
    <text evidence="14">The sequence shown here is derived from an EMBL/GenBank/DDBJ whole genome shotgun (WGS) entry which is preliminary data.</text>
</comment>
<keyword evidence="6" id="KW-0633">Potassium transport</keyword>
<dbReference type="PANTHER" id="PTHR32024:SF2">
    <property type="entry name" value="TRK SYSTEM POTASSIUM UPTAKE PROTEIN TRKG-RELATED"/>
    <property type="match status" value="1"/>
</dbReference>
<feature type="transmembrane region" description="Helical" evidence="13">
    <location>
        <begin position="133"/>
        <end position="153"/>
    </location>
</feature>
<feature type="binding site" evidence="12">
    <location>
        <position position="316"/>
    </location>
    <ligand>
        <name>K(+)</name>
        <dbReference type="ChEBI" id="CHEBI:29103"/>
    </ligand>
</feature>
<keyword evidence="11 13" id="KW-0472">Membrane</keyword>
<dbReference type="GO" id="GO:0046872">
    <property type="term" value="F:metal ion binding"/>
    <property type="evidence" value="ECO:0007669"/>
    <property type="project" value="UniProtKB-KW"/>
</dbReference>
<dbReference type="InterPro" id="IPR003445">
    <property type="entry name" value="Cat_transpt"/>
</dbReference>
<dbReference type="Pfam" id="PF02386">
    <property type="entry name" value="TrkH"/>
    <property type="match status" value="1"/>
</dbReference>
<keyword evidence="10" id="KW-0406">Ion transport</keyword>
<dbReference type="OrthoDB" id="9810952at2"/>
<feature type="binding site" evidence="12">
    <location>
        <position position="220"/>
    </location>
    <ligand>
        <name>K(+)</name>
        <dbReference type="ChEBI" id="CHEBI:29103"/>
    </ligand>
</feature>
<dbReference type="GO" id="GO:0005886">
    <property type="term" value="C:plasma membrane"/>
    <property type="evidence" value="ECO:0007669"/>
    <property type="project" value="UniProtKB-SubCell"/>
</dbReference>
<evidence type="ECO:0000256" key="3">
    <source>
        <dbReference type="ARBA" id="ARBA00022448"/>
    </source>
</evidence>
<evidence type="ECO:0000256" key="2">
    <source>
        <dbReference type="ARBA" id="ARBA00009137"/>
    </source>
</evidence>
<comment type="similarity">
    <text evidence="2">Belongs to the TrkH potassium transport family.</text>
</comment>
<evidence type="ECO:0000256" key="1">
    <source>
        <dbReference type="ARBA" id="ARBA00004429"/>
    </source>
</evidence>
<keyword evidence="3" id="KW-0813">Transport</keyword>
<keyword evidence="5" id="KW-0997">Cell inner membrane</keyword>
<feature type="transmembrane region" description="Helical" evidence="13">
    <location>
        <begin position="390"/>
        <end position="415"/>
    </location>
</feature>
<feature type="transmembrane region" description="Helical" evidence="13">
    <location>
        <begin position="39"/>
        <end position="58"/>
    </location>
</feature>
<organism evidence="14 15">
    <name type="scientific">Sanguibacteroides justesenii</name>
    <dbReference type="NCBI Taxonomy" id="1547597"/>
    <lineage>
        <taxon>Bacteria</taxon>
        <taxon>Pseudomonadati</taxon>
        <taxon>Bacteroidota</taxon>
        <taxon>Bacteroidia</taxon>
        <taxon>Bacteroidales</taxon>
        <taxon>Porphyromonadaceae</taxon>
        <taxon>Sanguibacteroides</taxon>
    </lineage>
</organism>
<feature type="binding site" evidence="12">
    <location>
        <position position="112"/>
    </location>
    <ligand>
        <name>K(+)</name>
        <dbReference type="ChEBI" id="CHEBI:29103"/>
    </ligand>
</feature>
<evidence type="ECO:0000256" key="5">
    <source>
        <dbReference type="ARBA" id="ARBA00022519"/>
    </source>
</evidence>
<evidence type="ECO:0000256" key="13">
    <source>
        <dbReference type="SAM" id="Phobius"/>
    </source>
</evidence>
<feature type="binding site" evidence="12">
    <location>
        <position position="111"/>
    </location>
    <ligand>
        <name>K(+)</name>
        <dbReference type="ChEBI" id="CHEBI:29103"/>
    </ligand>
</feature>
<proteinExistence type="inferred from homology"/>
<feature type="transmembrane region" description="Helical" evidence="13">
    <location>
        <begin position="12"/>
        <end position="33"/>
    </location>
</feature>
<dbReference type="PIRSF" id="PIRSF006247">
    <property type="entry name" value="TrkH"/>
    <property type="match status" value="1"/>
</dbReference>
<evidence type="ECO:0000256" key="11">
    <source>
        <dbReference type="ARBA" id="ARBA00023136"/>
    </source>
</evidence>
<feature type="transmembrane region" description="Helical" evidence="13">
    <location>
        <begin position="236"/>
        <end position="260"/>
    </location>
</feature>
<dbReference type="AlphaFoldDB" id="A0A0C3R885"/>